<evidence type="ECO:0000313" key="2">
    <source>
        <dbReference type="Proteomes" id="UP001054837"/>
    </source>
</evidence>
<reference evidence="1 2" key="1">
    <citation type="submission" date="2021-06" db="EMBL/GenBank/DDBJ databases">
        <title>Caerostris darwini draft genome.</title>
        <authorList>
            <person name="Kono N."/>
            <person name="Arakawa K."/>
        </authorList>
    </citation>
    <scope>NUCLEOTIDE SEQUENCE [LARGE SCALE GENOMIC DNA]</scope>
</reference>
<organism evidence="1 2">
    <name type="scientific">Caerostris darwini</name>
    <dbReference type="NCBI Taxonomy" id="1538125"/>
    <lineage>
        <taxon>Eukaryota</taxon>
        <taxon>Metazoa</taxon>
        <taxon>Ecdysozoa</taxon>
        <taxon>Arthropoda</taxon>
        <taxon>Chelicerata</taxon>
        <taxon>Arachnida</taxon>
        <taxon>Araneae</taxon>
        <taxon>Araneomorphae</taxon>
        <taxon>Entelegynae</taxon>
        <taxon>Araneoidea</taxon>
        <taxon>Araneidae</taxon>
        <taxon>Caerostris</taxon>
    </lineage>
</organism>
<dbReference type="Proteomes" id="UP001054837">
    <property type="component" value="Unassembled WGS sequence"/>
</dbReference>
<accession>A0AAV4MKG4</accession>
<keyword evidence="2" id="KW-1185">Reference proteome</keyword>
<dbReference type="EMBL" id="BPLQ01000535">
    <property type="protein sequence ID" value="GIX72501.1"/>
    <property type="molecule type" value="Genomic_DNA"/>
</dbReference>
<proteinExistence type="predicted"/>
<protein>
    <submittedName>
        <fullName evidence="1">Uncharacterized protein</fullName>
    </submittedName>
</protein>
<sequence>MKNSSQNIKTVSLVERKGNVQSDTGCDFESKEDRDCLHILRRVLHANEVPMSGGSGIKCEFFKAYWKTLVEENLLLAAVGID</sequence>
<dbReference type="AlphaFoldDB" id="A0AAV4MKG4"/>
<name>A0AAV4MKG4_9ARAC</name>
<gene>
    <name evidence="1" type="ORF">CDAR_230281</name>
</gene>
<evidence type="ECO:0000313" key="1">
    <source>
        <dbReference type="EMBL" id="GIX72501.1"/>
    </source>
</evidence>
<comment type="caution">
    <text evidence="1">The sequence shown here is derived from an EMBL/GenBank/DDBJ whole genome shotgun (WGS) entry which is preliminary data.</text>
</comment>